<proteinExistence type="predicted"/>
<dbReference type="Proteomes" id="UP000472269">
    <property type="component" value="Unplaced"/>
</dbReference>
<accession>A0A663MTK5</accession>
<keyword evidence="2" id="KW-1185">Reference proteome</keyword>
<evidence type="ECO:0000313" key="1">
    <source>
        <dbReference type="Ensembl" id="ENSACUP00000014957.1"/>
    </source>
</evidence>
<evidence type="ECO:0000313" key="2">
    <source>
        <dbReference type="Proteomes" id="UP000472269"/>
    </source>
</evidence>
<sequence>VWVLCQHPLGSLAACFRPLVLLSAAGNQRSGCQWVSVPAPVVSWEGAALLWVVSCRRGAGHWCHCTDSGAFAMLPASKCDAPCRVWFIS</sequence>
<dbReference type="AlphaFoldDB" id="A0A663MTK5"/>
<organism evidence="1 2">
    <name type="scientific">Athene cunicularia</name>
    <name type="common">Burrowing owl</name>
    <name type="synonym">Speotyto cunicularia</name>
    <dbReference type="NCBI Taxonomy" id="194338"/>
    <lineage>
        <taxon>Eukaryota</taxon>
        <taxon>Metazoa</taxon>
        <taxon>Chordata</taxon>
        <taxon>Craniata</taxon>
        <taxon>Vertebrata</taxon>
        <taxon>Euteleostomi</taxon>
        <taxon>Archelosauria</taxon>
        <taxon>Archosauria</taxon>
        <taxon>Dinosauria</taxon>
        <taxon>Saurischia</taxon>
        <taxon>Theropoda</taxon>
        <taxon>Coelurosauria</taxon>
        <taxon>Aves</taxon>
        <taxon>Neognathae</taxon>
        <taxon>Neoaves</taxon>
        <taxon>Telluraves</taxon>
        <taxon>Strigiformes</taxon>
        <taxon>Strigidae</taxon>
        <taxon>Athene</taxon>
    </lineage>
</organism>
<reference evidence="1" key="2">
    <citation type="submission" date="2025-09" db="UniProtKB">
        <authorList>
            <consortium name="Ensembl"/>
        </authorList>
    </citation>
    <scope>IDENTIFICATION</scope>
</reference>
<protein>
    <submittedName>
        <fullName evidence="1">Uncharacterized protein</fullName>
    </submittedName>
</protein>
<reference evidence="1" key="1">
    <citation type="submission" date="2025-08" db="UniProtKB">
        <authorList>
            <consortium name="Ensembl"/>
        </authorList>
    </citation>
    <scope>IDENTIFICATION</scope>
</reference>
<name>A0A663MTK5_ATHCN</name>
<dbReference type="Ensembl" id="ENSACUT00000015964.1">
    <property type="protein sequence ID" value="ENSACUP00000014957.1"/>
    <property type="gene ID" value="ENSACUG00000010057.1"/>
</dbReference>